<dbReference type="RefSeq" id="WP_163968271.1">
    <property type="nucleotide sequence ID" value="NZ_JAAIVB010000079.1"/>
</dbReference>
<evidence type="ECO:0000256" key="9">
    <source>
        <dbReference type="ARBA" id="ARBA00022801"/>
    </source>
</evidence>
<comment type="cofactor">
    <cofactor evidence="14">
        <name>[4Fe-4S] cluster</name>
        <dbReference type="ChEBI" id="CHEBI:49883"/>
    </cofactor>
    <text evidence="14">Binds 1 [4Fe-4S] cluster.</text>
</comment>
<dbReference type="PANTHER" id="PTHR42944">
    <property type="entry name" value="ADENINE DNA GLYCOSYLASE"/>
    <property type="match status" value="1"/>
</dbReference>
<organism evidence="16 17">
    <name type="scientific">Noviherbaspirillum galbum</name>
    <dbReference type="NCBI Taxonomy" id="2709383"/>
    <lineage>
        <taxon>Bacteria</taxon>
        <taxon>Pseudomonadati</taxon>
        <taxon>Pseudomonadota</taxon>
        <taxon>Betaproteobacteria</taxon>
        <taxon>Burkholderiales</taxon>
        <taxon>Oxalobacteraceae</taxon>
        <taxon>Noviherbaspirillum</taxon>
    </lineage>
</organism>
<dbReference type="CDD" id="cd03431">
    <property type="entry name" value="NUDIX_DNA_Glycosylase_C-MutY"/>
    <property type="match status" value="1"/>
</dbReference>
<dbReference type="InterPro" id="IPR029119">
    <property type="entry name" value="MutY_C"/>
</dbReference>
<dbReference type="Gene3D" id="3.90.79.10">
    <property type="entry name" value="Nucleoside Triphosphate Pyrophosphohydrolase"/>
    <property type="match status" value="1"/>
</dbReference>
<dbReference type="InterPro" id="IPR023170">
    <property type="entry name" value="HhH_base_excis_C"/>
</dbReference>
<evidence type="ECO:0000256" key="11">
    <source>
        <dbReference type="ARBA" id="ARBA00023014"/>
    </source>
</evidence>
<dbReference type="GO" id="GO:0051539">
    <property type="term" value="F:4 iron, 4 sulfur cluster binding"/>
    <property type="evidence" value="ECO:0007669"/>
    <property type="project" value="UniProtKB-UniRule"/>
</dbReference>
<dbReference type="InterPro" id="IPR003265">
    <property type="entry name" value="HhH-GPD_domain"/>
</dbReference>
<dbReference type="CDD" id="cd00056">
    <property type="entry name" value="ENDO3c"/>
    <property type="match status" value="1"/>
</dbReference>
<dbReference type="Pfam" id="PF00633">
    <property type="entry name" value="HHH"/>
    <property type="match status" value="1"/>
</dbReference>
<name>A0A6B3SUZ2_9BURK</name>
<evidence type="ECO:0000256" key="3">
    <source>
        <dbReference type="ARBA" id="ARBA00008343"/>
    </source>
</evidence>
<feature type="domain" description="HhH-GPD" evidence="15">
    <location>
        <begin position="56"/>
        <end position="207"/>
    </location>
</feature>
<keyword evidence="10 14" id="KW-0408">Iron</keyword>
<evidence type="ECO:0000256" key="8">
    <source>
        <dbReference type="ARBA" id="ARBA00022763"/>
    </source>
</evidence>
<sequence length="381" mass="41384">MKRVAGKPAVSAGAEADFRDPTFSEDVIHWQKRHGRHALPWQNTDDAYRIWLSEIMLQQTQVAAVIPYYERFLERFPDVRALAQASQDEVMAYWSGLGYYSRARNLHRCAQRVVQEYGGVFPAEPALLADLPGIGRSTAAAITAFANGTRAAILDGNVKRVFCRVFGVEGDPGTKPVEDMLWKRAEALLPQSGMQAYTQGLMDLGATVCVRGNPLCSACPLAARCVALATGRTRELPHRKPKKAVPEKHASMLVIVSGGDILLEQRPDSGIWGGLLSLPEMPSLHQVESRAEFEALAAEAATAYGRVSRVQALPAFTHVFTHFKLHVMPVRVDVSRPSTDAALPPGAAWHPVTSLANAALPAPVKKLLLALFGAPDLLSGL</sequence>
<evidence type="ECO:0000256" key="2">
    <source>
        <dbReference type="ARBA" id="ARBA00002933"/>
    </source>
</evidence>
<dbReference type="Gene3D" id="1.10.340.30">
    <property type="entry name" value="Hypothetical protein, domain 2"/>
    <property type="match status" value="1"/>
</dbReference>
<evidence type="ECO:0000256" key="1">
    <source>
        <dbReference type="ARBA" id="ARBA00000843"/>
    </source>
</evidence>
<evidence type="ECO:0000256" key="14">
    <source>
        <dbReference type="RuleBase" id="RU365096"/>
    </source>
</evidence>
<dbReference type="Gene3D" id="1.10.1670.10">
    <property type="entry name" value="Helix-hairpin-Helix base-excision DNA repair enzymes (C-terminal)"/>
    <property type="match status" value="1"/>
</dbReference>
<keyword evidence="11" id="KW-0411">Iron-sulfur</keyword>
<evidence type="ECO:0000256" key="7">
    <source>
        <dbReference type="ARBA" id="ARBA00022723"/>
    </source>
</evidence>
<keyword evidence="13 14" id="KW-0326">Glycosidase</keyword>
<keyword evidence="12" id="KW-0234">DNA repair</keyword>
<dbReference type="PROSITE" id="PS00764">
    <property type="entry name" value="ENDONUCLEASE_III_1"/>
    <property type="match status" value="1"/>
</dbReference>
<evidence type="ECO:0000256" key="5">
    <source>
        <dbReference type="ARBA" id="ARBA00022023"/>
    </source>
</evidence>
<dbReference type="PANTHER" id="PTHR42944:SF1">
    <property type="entry name" value="ADENINE DNA GLYCOSYLASE"/>
    <property type="match status" value="1"/>
</dbReference>
<evidence type="ECO:0000313" key="16">
    <source>
        <dbReference type="EMBL" id="NEX64341.1"/>
    </source>
</evidence>
<gene>
    <name evidence="16" type="primary">mutY</name>
    <name evidence="16" type="ORF">G3574_24935</name>
</gene>
<dbReference type="Pfam" id="PF14815">
    <property type="entry name" value="NUDIX_4"/>
    <property type="match status" value="1"/>
</dbReference>
<evidence type="ECO:0000256" key="6">
    <source>
        <dbReference type="ARBA" id="ARBA00022485"/>
    </source>
</evidence>
<comment type="caution">
    <text evidence="16">The sequence shown here is derived from an EMBL/GenBank/DDBJ whole genome shotgun (WGS) entry which is preliminary data.</text>
</comment>
<dbReference type="GO" id="GO:0000701">
    <property type="term" value="F:purine-specific mismatch base pair DNA N-glycosylase activity"/>
    <property type="evidence" value="ECO:0007669"/>
    <property type="project" value="UniProtKB-EC"/>
</dbReference>
<dbReference type="InterPro" id="IPR015797">
    <property type="entry name" value="NUDIX_hydrolase-like_dom_sf"/>
</dbReference>
<evidence type="ECO:0000259" key="15">
    <source>
        <dbReference type="SMART" id="SM00478"/>
    </source>
</evidence>
<dbReference type="NCBIfam" id="TIGR01084">
    <property type="entry name" value="mutY"/>
    <property type="match status" value="1"/>
</dbReference>
<evidence type="ECO:0000256" key="10">
    <source>
        <dbReference type="ARBA" id="ARBA00023004"/>
    </source>
</evidence>
<dbReference type="Proteomes" id="UP000482155">
    <property type="component" value="Unassembled WGS sequence"/>
</dbReference>
<keyword evidence="8 14" id="KW-0227">DNA damage</keyword>
<protein>
    <recommendedName>
        <fullName evidence="5 14">Adenine DNA glycosylase</fullName>
        <ecNumber evidence="4 14">3.2.2.31</ecNumber>
    </recommendedName>
</protein>
<evidence type="ECO:0000256" key="13">
    <source>
        <dbReference type="ARBA" id="ARBA00023295"/>
    </source>
</evidence>
<dbReference type="InterPro" id="IPR000445">
    <property type="entry name" value="HhH_motif"/>
</dbReference>
<dbReference type="GO" id="GO:0032357">
    <property type="term" value="F:oxidized purine DNA binding"/>
    <property type="evidence" value="ECO:0007669"/>
    <property type="project" value="TreeGrafter"/>
</dbReference>
<dbReference type="SUPFAM" id="SSF55811">
    <property type="entry name" value="Nudix"/>
    <property type="match status" value="1"/>
</dbReference>
<dbReference type="InterPro" id="IPR005760">
    <property type="entry name" value="A/G_AdeGlyc_MutY"/>
</dbReference>
<keyword evidence="17" id="KW-1185">Reference proteome</keyword>
<dbReference type="GO" id="GO:0035485">
    <property type="term" value="F:adenine/guanine mispair binding"/>
    <property type="evidence" value="ECO:0007669"/>
    <property type="project" value="TreeGrafter"/>
</dbReference>
<dbReference type="GO" id="GO:0006298">
    <property type="term" value="P:mismatch repair"/>
    <property type="evidence" value="ECO:0007669"/>
    <property type="project" value="TreeGrafter"/>
</dbReference>
<evidence type="ECO:0000256" key="12">
    <source>
        <dbReference type="ARBA" id="ARBA00023204"/>
    </source>
</evidence>
<dbReference type="Pfam" id="PF00730">
    <property type="entry name" value="HhH-GPD"/>
    <property type="match status" value="1"/>
</dbReference>
<comment type="similarity">
    <text evidence="3 14">Belongs to the Nth/MutY family.</text>
</comment>
<keyword evidence="7" id="KW-0479">Metal-binding</keyword>
<comment type="catalytic activity">
    <reaction evidence="1 14">
        <text>Hydrolyzes free adenine bases from 7,8-dihydro-8-oxoguanine:adenine mismatched double-stranded DNA, leaving an apurinic site.</text>
        <dbReference type="EC" id="3.2.2.31"/>
    </reaction>
</comment>
<reference evidence="16 17" key="1">
    <citation type="submission" date="2020-02" db="EMBL/GenBank/DDBJ databases">
        <authorList>
            <person name="Kim M.K."/>
        </authorList>
    </citation>
    <scope>NUCLEOTIDE SEQUENCE [LARGE SCALE GENOMIC DNA]</scope>
    <source>
        <strain evidence="16 17">17J57-3</strain>
    </source>
</reference>
<dbReference type="InterPro" id="IPR004036">
    <property type="entry name" value="Endonuclease-III-like_CS2"/>
</dbReference>
<dbReference type="GO" id="GO:0034039">
    <property type="term" value="F:8-oxo-7,8-dihydroguanine DNA N-glycosylase activity"/>
    <property type="evidence" value="ECO:0007669"/>
    <property type="project" value="TreeGrafter"/>
</dbReference>
<dbReference type="AlphaFoldDB" id="A0A6B3SUZ2"/>
<dbReference type="EC" id="3.2.2.31" evidence="4 14"/>
<evidence type="ECO:0000313" key="17">
    <source>
        <dbReference type="Proteomes" id="UP000482155"/>
    </source>
</evidence>
<dbReference type="FunFam" id="1.10.340.30:FF:000002">
    <property type="entry name" value="Adenine DNA glycosylase"/>
    <property type="match status" value="1"/>
</dbReference>
<proteinExistence type="inferred from homology"/>
<dbReference type="SMART" id="SM00478">
    <property type="entry name" value="ENDO3c"/>
    <property type="match status" value="1"/>
</dbReference>
<dbReference type="InterPro" id="IPR011257">
    <property type="entry name" value="DNA_glycosylase"/>
</dbReference>
<dbReference type="InterPro" id="IPR044298">
    <property type="entry name" value="MIG/MutY"/>
</dbReference>
<dbReference type="EMBL" id="JAAIVB010000079">
    <property type="protein sequence ID" value="NEX64341.1"/>
    <property type="molecule type" value="Genomic_DNA"/>
</dbReference>
<accession>A0A6B3SUZ2</accession>
<keyword evidence="6" id="KW-0004">4Fe-4S</keyword>
<dbReference type="PROSITE" id="PS01155">
    <property type="entry name" value="ENDONUCLEASE_III_2"/>
    <property type="match status" value="1"/>
</dbReference>
<keyword evidence="9" id="KW-0378">Hydrolase</keyword>
<comment type="function">
    <text evidence="2">Adenine glycosylase active on G-A mispairs. MutY also corrects error-prone DNA synthesis past GO lesions which are due to the oxidatively damaged form of guanine: 7,8-dihydro-8-oxoguanine (8-oxo-dGTP).</text>
</comment>
<dbReference type="GO" id="GO:0046872">
    <property type="term" value="F:metal ion binding"/>
    <property type="evidence" value="ECO:0007669"/>
    <property type="project" value="UniProtKB-UniRule"/>
</dbReference>
<evidence type="ECO:0000256" key="4">
    <source>
        <dbReference type="ARBA" id="ARBA00012045"/>
    </source>
</evidence>
<dbReference type="InterPro" id="IPR004035">
    <property type="entry name" value="Endouclease-III_FeS-bd_BS"/>
</dbReference>
<dbReference type="SUPFAM" id="SSF48150">
    <property type="entry name" value="DNA-glycosylase"/>
    <property type="match status" value="1"/>
</dbReference>
<dbReference type="GO" id="GO:0006284">
    <property type="term" value="P:base-excision repair"/>
    <property type="evidence" value="ECO:0007669"/>
    <property type="project" value="UniProtKB-UniRule"/>
</dbReference>